<dbReference type="OrthoDB" id="5277092at2759"/>
<evidence type="ECO:0000313" key="2">
    <source>
        <dbReference type="Proteomes" id="UP000242146"/>
    </source>
</evidence>
<dbReference type="EMBL" id="MCGT01000011">
    <property type="protein sequence ID" value="ORX55698.1"/>
    <property type="molecule type" value="Genomic_DNA"/>
</dbReference>
<evidence type="ECO:0000313" key="1">
    <source>
        <dbReference type="EMBL" id="ORX55698.1"/>
    </source>
</evidence>
<reference evidence="1 2" key="1">
    <citation type="submission" date="2016-07" db="EMBL/GenBank/DDBJ databases">
        <title>Pervasive Adenine N6-methylation of Active Genes in Fungi.</title>
        <authorList>
            <consortium name="DOE Joint Genome Institute"/>
            <person name="Mondo S.J."/>
            <person name="Dannebaum R.O."/>
            <person name="Kuo R.C."/>
            <person name="Labutti K."/>
            <person name="Haridas S."/>
            <person name="Kuo A."/>
            <person name="Salamov A."/>
            <person name="Ahrendt S.R."/>
            <person name="Lipzen A."/>
            <person name="Sullivan W."/>
            <person name="Andreopoulos W.B."/>
            <person name="Clum A."/>
            <person name="Lindquist E."/>
            <person name="Daum C."/>
            <person name="Ramamoorthy G.K."/>
            <person name="Gryganskyi A."/>
            <person name="Culley D."/>
            <person name="Magnuson J.K."/>
            <person name="James T.Y."/>
            <person name="O'Malley M.A."/>
            <person name="Stajich J.E."/>
            <person name="Spatafora J.W."/>
            <person name="Visel A."/>
            <person name="Grigoriev I.V."/>
        </authorList>
    </citation>
    <scope>NUCLEOTIDE SEQUENCE [LARGE SCALE GENOMIC DNA]</scope>
    <source>
        <strain evidence="1 2">NRRL 3301</strain>
    </source>
</reference>
<gene>
    <name evidence="1" type="ORF">DM01DRAFT_1335094</name>
</gene>
<protein>
    <submittedName>
        <fullName evidence="1">Uncharacterized protein</fullName>
    </submittedName>
</protein>
<dbReference type="AlphaFoldDB" id="A0A1X2GK12"/>
<name>A0A1X2GK12_9FUNG</name>
<keyword evidence="2" id="KW-1185">Reference proteome</keyword>
<dbReference type="Proteomes" id="UP000242146">
    <property type="component" value="Unassembled WGS sequence"/>
</dbReference>
<comment type="caution">
    <text evidence="1">The sequence shown here is derived from an EMBL/GenBank/DDBJ whole genome shotgun (WGS) entry which is preliminary data.</text>
</comment>
<proteinExistence type="predicted"/>
<sequence>MSDNNNNNDKGNEIKRLDAFVAKDPSSEYTIDQKEQELCRQLGGSQQDCIKLNLEYTQMFTQMQELGFFCSLPMDPTLTHMECRRV</sequence>
<organism evidence="1 2">
    <name type="scientific">Hesseltinella vesiculosa</name>
    <dbReference type="NCBI Taxonomy" id="101127"/>
    <lineage>
        <taxon>Eukaryota</taxon>
        <taxon>Fungi</taxon>
        <taxon>Fungi incertae sedis</taxon>
        <taxon>Mucoromycota</taxon>
        <taxon>Mucoromycotina</taxon>
        <taxon>Mucoromycetes</taxon>
        <taxon>Mucorales</taxon>
        <taxon>Cunninghamellaceae</taxon>
        <taxon>Hesseltinella</taxon>
    </lineage>
</organism>
<accession>A0A1X2GK12</accession>